<dbReference type="Proteomes" id="UP000003163">
    <property type="component" value="Unassembled WGS sequence"/>
</dbReference>
<dbReference type="VEuPathDB" id="MicrosporidiaDB:EDEG_03730"/>
<feature type="signal peptide" evidence="1">
    <location>
        <begin position="1"/>
        <end position="21"/>
    </location>
</feature>
<evidence type="ECO:0000313" key="2">
    <source>
        <dbReference type="EMBL" id="EJW01749.1"/>
    </source>
</evidence>
<dbReference type="EMBL" id="AFBI03000115">
    <property type="protein sequence ID" value="EJW01749.1"/>
    <property type="molecule type" value="Genomic_DNA"/>
</dbReference>
<name>J9D2E5_EDHAE</name>
<organism evidence="2 3">
    <name type="scientific">Edhazardia aedis (strain USNM 41457)</name>
    <name type="common">Microsporidian parasite</name>
    <dbReference type="NCBI Taxonomy" id="1003232"/>
    <lineage>
        <taxon>Eukaryota</taxon>
        <taxon>Fungi</taxon>
        <taxon>Fungi incertae sedis</taxon>
        <taxon>Microsporidia</taxon>
        <taxon>Edhazardia</taxon>
    </lineage>
</organism>
<evidence type="ECO:0000256" key="1">
    <source>
        <dbReference type="SAM" id="SignalP"/>
    </source>
</evidence>
<proteinExistence type="predicted"/>
<reference evidence="2 3" key="1">
    <citation type="submission" date="2011-08" db="EMBL/GenBank/DDBJ databases">
        <authorList>
            <person name="Liu Z.J."/>
            <person name="Shi F.L."/>
            <person name="Lu J.Q."/>
            <person name="Li M."/>
            <person name="Wang Z.L."/>
        </authorList>
    </citation>
    <scope>NUCLEOTIDE SEQUENCE [LARGE SCALE GENOMIC DNA]</scope>
    <source>
        <strain evidence="2 3">USNM 41457</strain>
    </source>
</reference>
<dbReference type="HOGENOM" id="CLU_406540_0_0_1"/>
<accession>J9D2E5</accession>
<sequence>MKVLLVRVVVIFGFLLKYTKSSYDFKTQEKYIVATNLTREYSVNLRQDRFIRNFNSLYLERALILERNKSKENTETKKNAFRPLNEFYRALYKRAVLDQFNAILKYRKMTLNLKFDEFSIFTSNNISEIVSKNPSIYFHSYKYIGSNYMIMMEEFYDDLENNKKWYEPKLYELSKRVINDLSEYLKLDIFEILNFFDYTKWYKHECGDKREPITWDFVSGYEEYKYSVFFDKIGKKISENPMNTRFYVRFDIEPVFSCFGIFKSMVNMVKSTTEGNRYAISKDVNLKNIDDQLFVSVIDMLMDNIEGFCKLYRYAKERSSKLIICNFIEKYDTLALVTHHLNNVNLEEITIKGVSIIYIKNTIVLFSEYFISTWKLIIRSFEIYQENTPHTIIKENIFLVDSLYEFAKINQRNKDQKNRKKLYDALIEYKKEFSCVYKEYKKMVEIYNEISLWGSSTTLAMGYTAEESLIDFLKPLFEMVRENEYKVEFQFLFIINNYNVLIEKLYIYEDITEYESERHIQKIAENTKILKDHAFSINSFLNDLVFDVKVIGKTVCIDTCEITKVQTCHEKFSHVDITASVSDLPKILKEEKISTIQLKFFDVCKIFKN</sequence>
<keyword evidence="1" id="KW-0732">Signal</keyword>
<dbReference type="AlphaFoldDB" id="J9D2E5"/>
<gene>
    <name evidence="2" type="ORF">EDEG_03730</name>
</gene>
<keyword evidence="3" id="KW-1185">Reference proteome</keyword>
<protein>
    <submittedName>
        <fullName evidence="2">Uncharacterized protein</fullName>
    </submittedName>
</protein>
<feature type="chain" id="PRO_5003821786" evidence="1">
    <location>
        <begin position="22"/>
        <end position="609"/>
    </location>
</feature>
<reference evidence="3" key="2">
    <citation type="submission" date="2015-07" db="EMBL/GenBank/DDBJ databases">
        <title>Contrasting host-pathogen interactions and genome evolution in two generalist and specialist microsporidian pathogens of mosquitoes.</title>
        <authorList>
            <consortium name="The Broad Institute Genomics Platform"/>
            <consortium name="The Broad Institute Genome Sequencing Center for Infectious Disease"/>
            <person name="Cuomo C.A."/>
            <person name="Sanscrainte N.D."/>
            <person name="Goldberg J.M."/>
            <person name="Heiman D."/>
            <person name="Young S."/>
            <person name="Zeng Q."/>
            <person name="Becnel J.J."/>
            <person name="Birren B.W."/>
        </authorList>
    </citation>
    <scope>NUCLEOTIDE SEQUENCE [LARGE SCALE GENOMIC DNA]</scope>
    <source>
        <strain evidence="3">USNM 41457</strain>
    </source>
</reference>
<comment type="caution">
    <text evidence="2">The sequence shown here is derived from an EMBL/GenBank/DDBJ whole genome shotgun (WGS) entry which is preliminary data.</text>
</comment>
<evidence type="ECO:0000313" key="3">
    <source>
        <dbReference type="Proteomes" id="UP000003163"/>
    </source>
</evidence>
<dbReference type="InParanoid" id="J9D2E5"/>